<organism evidence="1 2">
    <name type="scientific">Cichorium intybus</name>
    <name type="common">Chicory</name>
    <dbReference type="NCBI Taxonomy" id="13427"/>
    <lineage>
        <taxon>Eukaryota</taxon>
        <taxon>Viridiplantae</taxon>
        <taxon>Streptophyta</taxon>
        <taxon>Embryophyta</taxon>
        <taxon>Tracheophyta</taxon>
        <taxon>Spermatophyta</taxon>
        <taxon>Magnoliopsida</taxon>
        <taxon>eudicotyledons</taxon>
        <taxon>Gunneridae</taxon>
        <taxon>Pentapetalae</taxon>
        <taxon>asterids</taxon>
        <taxon>campanulids</taxon>
        <taxon>Asterales</taxon>
        <taxon>Asteraceae</taxon>
        <taxon>Cichorioideae</taxon>
        <taxon>Cichorieae</taxon>
        <taxon>Cichoriinae</taxon>
        <taxon>Cichorium</taxon>
    </lineage>
</organism>
<reference evidence="1 2" key="2">
    <citation type="journal article" date="2022" name="Mol. Ecol. Resour.">
        <title>The genomes of chicory, endive, great burdock and yacon provide insights into Asteraceae paleo-polyploidization history and plant inulin production.</title>
        <authorList>
            <person name="Fan W."/>
            <person name="Wang S."/>
            <person name="Wang H."/>
            <person name="Wang A."/>
            <person name="Jiang F."/>
            <person name="Liu H."/>
            <person name="Zhao H."/>
            <person name="Xu D."/>
            <person name="Zhang Y."/>
        </authorList>
    </citation>
    <scope>NUCLEOTIDE SEQUENCE [LARGE SCALE GENOMIC DNA]</scope>
    <source>
        <strain evidence="2">cv. Punajuju</strain>
        <tissue evidence="1">Leaves</tissue>
    </source>
</reference>
<proteinExistence type="predicted"/>
<evidence type="ECO:0000313" key="2">
    <source>
        <dbReference type="Proteomes" id="UP001055811"/>
    </source>
</evidence>
<comment type="caution">
    <text evidence="1">The sequence shown here is derived from an EMBL/GenBank/DDBJ whole genome shotgun (WGS) entry which is preliminary data.</text>
</comment>
<protein>
    <submittedName>
        <fullName evidence="1">Uncharacterized protein</fullName>
    </submittedName>
</protein>
<gene>
    <name evidence="1" type="ORF">L2E82_27404</name>
</gene>
<accession>A0ACB9CT99</accession>
<sequence>MSDNGTTPDPYYTTALSLSLSIPVSLSLSLSLFNLFTQYFSLYKSLLISHVLSILQRARVFLGFPNTPYPLYPIAILFSCSFLPQRSTYCAGLFGTVYPGFQF</sequence>
<keyword evidence="2" id="KW-1185">Reference proteome</keyword>
<dbReference type="EMBL" id="CM042013">
    <property type="protein sequence ID" value="KAI3737403.1"/>
    <property type="molecule type" value="Genomic_DNA"/>
</dbReference>
<name>A0ACB9CT99_CICIN</name>
<dbReference type="Proteomes" id="UP001055811">
    <property type="component" value="Linkage Group LG05"/>
</dbReference>
<evidence type="ECO:0000313" key="1">
    <source>
        <dbReference type="EMBL" id="KAI3737403.1"/>
    </source>
</evidence>
<reference evidence="2" key="1">
    <citation type="journal article" date="2022" name="Mol. Ecol. Resour.">
        <title>The genomes of chicory, endive, great burdock and yacon provide insights into Asteraceae palaeo-polyploidization history and plant inulin production.</title>
        <authorList>
            <person name="Fan W."/>
            <person name="Wang S."/>
            <person name="Wang H."/>
            <person name="Wang A."/>
            <person name="Jiang F."/>
            <person name="Liu H."/>
            <person name="Zhao H."/>
            <person name="Xu D."/>
            <person name="Zhang Y."/>
        </authorList>
    </citation>
    <scope>NUCLEOTIDE SEQUENCE [LARGE SCALE GENOMIC DNA]</scope>
    <source>
        <strain evidence="2">cv. Punajuju</strain>
    </source>
</reference>